<gene>
    <name evidence="2" type="ORF">THAR02_04631</name>
</gene>
<dbReference type="EMBL" id="JOKZ01000117">
    <property type="protein sequence ID" value="KKP03249.1"/>
    <property type="molecule type" value="Genomic_DNA"/>
</dbReference>
<proteinExistence type="predicted"/>
<evidence type="ECO:0000313" key="3">
    <source>
        <dbReference type="Proteomes" id="UP000034112"/>
    </source>
</evidence>
<dbReference type="AlphaFoldDB" id="A0A0G0AE04"/>
<feature type="region of interest" description="Disordered" evidence="1">
    <location>
        <begin position="36"/>
        <end position="71"/>
    </location>
</feature>
<accession>A0A0G0AE04</accession>
<dbReference type="Proteomes" id="UP000034112">
    <property type="component" value="Unassembled WGS sequence"/>
</dbReference>
<evidence type="ECO:0000313" key="2">
    <source>
        <dbReference type="EMBL" id="KKP03249.1"/>
    </source>
</evidence>
<comment type="caution">
    <text evidence="2">The sequence shown here is derived from an EMBL/GenBank/DDBJ whole genome shotgun (WGS) entry which is preliminary data.</text>
</comment>
<reference evidence="3" key="1">
    <citation type="journal article" date="2015" name="Genome Announc.">
        <title>Draft whole-genome sequence of the biocontrol agent Trichoderma harzianum T6776.</title>
        <authorList>
            <person name="Baroncelli R."/>
            <person name="Piaggeschi G."/>
            <person name="Fiorini L."/>
            <person name="Bertolini E."/>
            <person name="Zapparata A."/>
            <person name="Pe M.E."/>
            <person name="Sarrocco S."/>
            <person name="Vannacci G."/>
        </authorList>
    </citation>
    <scope>NUCLEOTIDE SEQUENCE [LARGE SCALE GENOMIC DNA]</scope>
    <source>
        <strain evidence="3">T6776</strain>
    </source>
</reference>
<name>A0A0G0AE04_TRIHA</name>
<feature type="compositionally biased region" description="Low complexity" evidence="1">
    <location>
        <begin position="60"/>
        <end position="71"/>
    </location>
</feature>
<organism evidence="2 3">
    <name type="scientific">Trichoderma harzianum</name>
    <name type="common">Hypocrea lixii</name>
    <dbReference type="NCBI Taxonomy" id="5544"/>
    <lineage>
        <taxon>Eukaryota</taxon>
        <taxon>Fungi</taxon>
        <taxon>Dikarya</taxon>
        <taxon>Ascomycota</taxon>
        <taxon>Pezizomycotina</taxon>
        <taxon>Sordariomycetes</taxon>
        <taxon>Hypocreomycetidae</taxon>
        <taxon>Hypocreales</taxon>
        <taxon>Hypocreaceae</taxon>
        <taxon>Trichoderma</taxon>
    </lineage>
</organism>
<evidence type="ECO:0000256" key="1">
    <source>
        <dbReference type="SAM" id="MobiDB-lite"/>
    </source>
</evidence>
<sequence>MPLWAGPAFVPICCPPKCLRACHDLFVHNLVQPLSNQTSTSPEYRAGWGKPQPTARKELQPQPGLQPQSGPLASEAFLDRQRTGGLWTQRAQQLRNPGIWAALRTGSAAPDASARPTSEHGRQRETPFVCTGLRIVLGTRLPLQQGVGASLAFSDAASCVPDTLGSRPSPPSTLIIVLSCTSTAGPLRLVIPASHLSAPRVWARPERAGLDWIGLDWPDLAWFSSLAASSLPVCTCRLLRHSHPRARSFASAPSETLLGASDPLIQWKHVQRVCVCLWLVLES</sequence>
<protein>
    <submittedName>
        <fullName evidence="2">Uncharacterized protein</fullName>
    </submittedName>
</protein>